<dbReference type="STRING" id="336963.C4JN25"/>
<evidence type="ECO:0000256" key="4">
    <source>
        <dbReference type="ARBA" id="ARBA00022664"/>
    </source>
</evidence>
<dbReference type="AlphaFoldDB" id="C4JN25"/>
<dbReference type="CDD" id="cd13182">
    <property type="entry name" value="EVH1-like_Dcp1"/>
    <property type="match status" value="1"/>
</dbReference>
<dbReference type="OMA" id="VRIYGLW"/>
<dbReference type="GO" id="GO:0003729">
    <property type="term" value="F:mRNA binding"/>
    <property type="evidence" value="ECO:0007669"/>
    <property type="project" value="TreeGrafter"/>
</dbReference>
<comment type="similarity">
    <text evidence="2">Belongs to the DCP1 family.</text>
</comment>
<keyword evidence="3" id="KW-0963">Cytoplasm</keyword>
<keyword evidence="7" id="KW-1185">Reference proteome</keyword>
<evidence type="ECO:0000256" key="5">
    <source>
        <dbReference type="SAM" id="MobiDB-lite"/>
    </source>
</evidence>
<dbReference type="RefSeq" id="XP_002544716.1">
    <property type="nucleotide sequence ID" value="XM_002544670.1"/>
</dbReference>
<dbReference type="Pfam" id="PF06058">
    <property type="entry name" value="DCP1"/>
    <property type="match status" value="1"/>
</dbReference>
<name>C4JN25_UNCRE</name>
<dbReference type="SUPFAM" id="SSF50729">
    <property type="entry name" value="PH domain-like"/>
    <property type="match status" value="1"/>
</dbReference>
<evidence type="ECO:0000313" key="6">
    <source>
        <dbReference type="EMBL" id="EEP79387.1"/>
    </source>
</evidence>
<dbReference type="Gene3D" id="2.30.29.30">
    <property type="entry name" value="Pleckstrin-homology domain (PH domain)/Phosphotyrosine-binding domain (PTB)"/>
    <property type="match status" value="1"/>
</dbReference>
<dbReference type="OrthoDB" id="440673at2759"/>
<dbReference type="PANTHER" id="PTHR16290:SF0">
    <property type="entry name" value="DECAPPING PROTEIN 1, ISOFORM A"/>
    <property type="match status" value="1"/>
</dbReference>
<protein>
    <recommendedName>
        <fullName evidence="8">Decapping enzyme Dcp1</fullName>
    </recommendedName>
</protein>
<accession>C4JN25</accession>
<evidence type="ECO:0000256" key="2">
    <source>
        <dbReference type="ARBA" id="ARBA00008778"/>
    </source>
</evidence>
<dbReference type="InterPro" id="IPR010334">
    <property type="entry name" value="Dcp1"/>
</dbReference>
<dbReference type="Proteomes" id="UP000002058">
    <property type="component" value="Unassembled WGS sequence"/>
</dbReference>
<dbReference type="GO" id="GO:0031087">
    <property type="term" value="P:deadenylation-independent decapping of nuclear-transcribed mRNA"/>
    <property type="evidence" value="ECO:0007669"/>
    <property type="project" value="TreeGrafter"/>
</dbReference>
<dbReference type="InParanoid" id="C4JN25"/>
<dbReference type="KEGG" id="ure:UREG_04233"/>
<dbReference type="FunFam" id="2.30.29.30:FF:000444">
    <property type="entry name" value="Decapping enzyme Dcp1, putative"/>
    <property type="match status" value="1"/>
</dbReference>
<dbReference type="eggNOG" id="KOG2868">
    <property type="taxonomic scope" value="Eukaryota"/>
</dbReference>
<organism evidence="6 7">
    <name type="scientific">Uncinocarpus reesii (strain UAMH 1704)</name>
    <dbReference type="NCBI Taxonomy" id="336963"/>
    <lineage>
        <taxon>Eukaryota</taxon>
        <taxon>Fungi</taxon>
        <taxon>Dikarya</taxon>
        <taxon>Ascomycota</taxon>
        <taxon>Pezizomycotina</taxon>
        <taxon>Eurotiomycetes</taxon>
        <taxon>Eurotiomycetidae</taxon>
        <taxon>Onygenales</taxon>
        <taxon>Onygenaceae</taxon>
        <taxon>Uncinocarpus</taxon>
    </lineage>
</organism>
<evidence type="ECO:0008006" key="8">
    <source>
        <dbReference type="Google" id="ProtNLM"/>
    </source>
</evidence>
<dbReference type="EMBL" id="CH476616">
    <property type="protein sequence ID" value="EEP79387.1"/>
    <property type="molecule type" value="Genomic_DNA"/>
</dbReference>
<dbReference type="GO" id="GO:0008047">
    <property type="term" value="F:enzyme activator activity"/>
    <property type="evidence" value="ECO:0007669"/>
    <property type="project" value="InterPro"/>
</dbReference>
<evidence type="ECO:0000256" key="1">
    <source>
        <dbReference type="ARBA" id="ARBA00004496"/>
    </source>
</evidence>
<dbReference type="InterPro" id="IPR011993">
    <property type="entry name" value="PH-like_dom_sf"/>
</dbReference>
<dbReference type="VEuPathDB" id="FungiDB:UREG_04233"/>
<dbReference type="PANTHER" id="PTHR16290">
    <property type="entry name" value="TRANSCRIPTION FACTOR SMIF DECAPPING ENZYME DCP1"/>
    <property type="match status" value="1"/>
</dbReference>
<proteinExistence type="inferred from homology"/>
<feature type="region of interest" description="Disordered" evidence="5">
    <location>
        <begin position="1"/>
        <end position="52"/>
    </location>
</feature>
<sequence length="307" mass="33584">MTLRKARQNPRSSANNTQPAQYEPDLQALQGSQSLEMSADAPTIPSPPARSNEDLNITVVRRYNPSISTILSLAPFAVIYIFSATTQSWEKAGIEGTLFVCQLTKGDLGEERYSVMVLNRRGMDNFEARLISGDDVEITDQYVILKVDGFEKGREGAIRSADGRTSMIYGVWIFSEPAPSSTAEMRTINAEMIKECAVHGGESRKLAEERLAAERSQSAHVQEAPGAIPMNRQVSLKELFGQQRAQDDAWSVKVHSPLNESGPHAPVQQVANQPSGWPAPQGAHPPSNNDVLGALFRKANLGYQGYS</sequence>
<comment type="subcellular location">
    <subcellularLocation>
        <location evidence="1">Cytoplasm</location>
    </subcellularLocation>
</comment>
<reference evidence="7" key="1">
    <citation type="journal article" date="2009" name="Genome Res.">
        <title>Comparative genomic analyses of the human fungal pathogens Coccidioides and their relatives.</title>
        <authorList>
            <person name="Sharpton T.J."/>
            <person name="Stajich J.E."/>
            <person name="Rounsley S.D."/>
            <person name="Gardner M.J."/>
            <person name="Wortman J.R."/>
            <person name="Jordar V.S."/>
            <person name="Maiti R."/>
            <person name="Kodira C.D."/>
            <person name="Neafsey D.E."/>
            <person name="Zeng Q."/>
            <person name="Hung C.-Y."/>
            <person name="McMahan C."/>
            <person name="Muszewska A."/>
            <person name="Grynberg M."/>
            <person name="Mandel M.A."/>
            <person name="Kellner E.M."/>
            <person name="Barker B.M."/>
            <person name="Galgiani J.N."/>
            <person name="Orbach M.J."/>
            <person name="Kirkland T.N."/>
            <person name="Cole G.T."/>
            <person name="Henn M.R."/>
            <person name="Birren B.W."/>
            <person name="Taylor J.W."/>
        </authorList>
    </citation>
    <scope>NUCLEOTIDE SEQUENCE [LARGE SCALE GENOMIC DNA]</scope>
    <source>
        <strain evidence="7">UAMH 1704</strain>
    </source>
</reference>
<gene>
    <name evidence="6" type="ORF">UREG_04233</name>
</gene>
<dbReference type="GeneID" id="8437082"/>
<evidence type="ECO:0000256" key="3">
    <source>
        <dbReference type="ARBA" id="ARBA00022490"/>
    </source>
</evidence>
<dbReference type="GO" id="GO:0006397">
    <property type="term" value="P:mRNA processing"/>
    <property type="evidence" value="ECO:0007669"/>
    <property type="project" value="UniProtKB-KW"/>
</dbReference>
<dbReference type="GO" id="GO:0000290">
    <property type="term" value="P:deadenylation-dependent decapping of nuclear-transcribed mRNA"/>
    <property type="evidence" value="ECO:0007669"/>
    <property type="project" value="InterPro"/>
</dbReference>
<dbReference type="HOGENOM" id="CLU_058649_0_0_1"/>
<feature type="compositionally biased region" description="Polar residues" evidence="5">
    <location>
        <begin position="9"/>
        <end position="20"/>
    </location>
</feature>
<dbReference type="GO" id="GO:0000932">
    <property type="term" value="C:P-body"/>
    <property type="evidence" value="ECO:0007669"/>
    <property type="project" value="TreeGrafter"/>
</dbReference>
<evidence type="ECO:0000313" key="7">
    <source>
        <dbReference type="Proteomes" id="UP000002058"/>
    </source>
</evidence>
<feature type="region of interest" description="Disordered" evidence="5">
    <location>
        <begin position="255"/>
        <end position="290"/>
    </location>
</feature>
<keyword evidence="4" id="KW-0507">mRNA processing</keyword>